<evidence type="ECO:0000313" key="3">
    <source>
        <dbReference type="Proteomes" id="UP000728032"/>
    </source>
</evidence>
<sequence length="284" mass="30663">MQQSYLISVLLCLAVATVQALPTILPTALPTILPTALPTINPGHEGLKCMGKMELNVTECIANVLLPDNLTSHEQIDCCVSWIKYDCQLIFAPEVCYCDNPPLLPTLPPIIPPLPPIDPDQDAYLCFTQISTSLVECAAKVEVPHNNQVQFDCCESWVKFDCNVQLAKEECTQNQYLEVQKLVSQGIANLDKAQCSEYPYTNKTEICAAPTPTTNAPIASTTGAPVVTEDPDDGTQVIEKLVIKNVVIESLTIEGTGGGVALTGLNGIDLDALAAKLKEILNKK</sequence>
<reference evidence="2" key="1">
    <citation type="submission" date="2020-11" db="EMBL/GenBank/DDBJ databases">
        <authorList>
            <person name="Tran Van P."/>
        </authorList>
    </citation>
    <scope>NUCLEOTIDE SEQUENCE</scope>
</reference>
<accession>A0A7R9QV75</accession>
<protein>
    <submittedName>
        <fullName evidence="2">Uncharacterized protein</fullName>
    </submittedName>
</protein>
<gene>
    <name evidence="2" type="ORF">ONB1V03_LOCUS15695</name>
</gene>
<dbReference type="EMBL" id="CAJPVJ010016525">
    <property type="protein sequence ID" value="CAG2176261.1"/>
    <property type="molecule type" value="Genomic_DNA"/>
</dbReference>
<dbReference type="EMBL" id="OC931350">
    <property type="protein sequence ID" value="CAD7659099.1"/>
    <property type="molecule type" value="Genomic_DNA"/>
</dbReference>
<proteinExistence type="predicted"/>
<feature type="signal peptide" evidence="1">
    <location>
        <begin position="1"/>
        <end position="20"/>
    </location>
</feature>
<name>A0A7R9QV75_9ACAR</name>
<dbReference type="AlphaFoldDB" id="A0A7R9QV75"/>
<keyword evidence="3" id="KW-1185">Reference proteome</keyword>
<keyword evidence="1" id="KW-0732">Signal</keyword>
<feature type="chain" id="PRO_5036211951" evidence="1">
    <location>
        <begin position="21"/>
        <end position="284"/>
    </location>
</feature>
<organism evidence="2">
    <name type="scientific">Oppiella nova</name>
    <dbReference type="NCBI Taxonomy" id="334625"/>
    <lineage>
        <taxon>Eukaryota</taxon>
        <taxon>Metazoa</taxon>
        <taxon>Ecdysozoa</taxon>
        <taxon>Arthropoda</taxon>
        <taxon>Chelicerata</taxon>
        <taxon>Arachnida</taxon>
        <taxon>Acari</taxon>
        <taxon>Acariformes</taxon>
        <taxon>Sarcoptiformes</taxon>
        <taxon>Oribatida</taxon>
        <taxon>Brachypylina</taxon>
        <taxon>Oppioidea</taxon>
        <taxon>Oppiidae</taxon>
        <taxon>Oppiella</taxon>
    </lineage>
</organism>
<dbReference type="Proteomes" id="UP000728032">
    <property type="component" value="Unassembled WGS sequence"/>
</dbReference>
<evidence type="ECO:0000313" key="2">
    <source>
        <dbReference type="EMBL" id="CAD7659099.1"/>
    </source>
</evidence>
<evidence type="ECO:0000256" key="1">
    <source>
        <dbReference type="SAM" id="SignalP"/>
    </source>
</evidence>